<accession>A0AB34FYX9</accession>
<organism evidence="1 2">
    <name type="scientific">Purpureocillium lavendulum</name>
    <dbReference type="NCBI Taxonomy" id="1247861"/>
    <lineage>
        <taxon>Eukaryota</taxon>
        <taxon>Fungi</taxon>
        <taxon>Dikarya</taxon>
        <taxon>Ascomycota</taxon>
        <taxon>Pezizomycotina</taxon>
        <taxon>Sordariomycetes</taxon>
        <taxon>Hypocreomycetidae</taxon>
        <taxon>Hypocreales</taxon>
        <taxon>Ophiocordycipitaceae</taxon>
        <taxon>Purpureocillium</taxon>
    </lineage>
</organism>
<comment type="caution">
    <text evidence="1">The sequence shown here is derived from an EMBL/GenBank/DDBJ whole genome shotgun (WGS) entry which is preliminary data.</text>
</comment>
<gene>
    <name evidence="1" type="ORF">O9K51_02228</name>
</gene>
<dbReference type="Proteomes" id="UP001163105">
    <property type="component" value="Unassembled WGS sequence"/>
</dbReference>
<keyword evidence="2" id="KW-1185">Reference proteome</keyword>
<protein>
    <submittedName>
        <fullName evidence="1">Uncharacterized protein</fullName>
    </submittedName>
</protein>
<reference evidence="1" key="1">
    <citation type="submission" date="2023-01" db="EMBL/GenBank/DDBJ databases">
        <title>The growth and conidiation of Purpureocillium lavendulum are regulated by nitrogen source and histone H3K14 acetylation.</title>
        <authorList>
            <person name="Tang P."/>
            <person name="Han J."/>
            <person name="Zhang C."/>
            <person name="Tang P."/>
            <person name="Qi F."/>
            <person name="Zhang K."/>
            <person name="Liang L."/>
        </authorList>
    </citation>
    <scope>NUCLEOTIDE SEQUENCE</scope>
    <source>
        <strain evidence="1">YMF1.00683</strain>
    </source>
</reference>
<evidence type="ECO:0000313" key="2">
    <source>
        <dbReference type="Proteomes" id="UP001163105"/>
    </source>
</evidence>
<dbReference type="EMBL" id="JAQHRD010000002">
    <property type="protein sequence ID" value="KAJ6443841.1"/>
    <property type="molecule type" value="Genomic_DNA"/>
</dbReference>
<name>A0AB34FYX9_9HYPO</name>
<evidence type="ECO:0000313" key="1">
    <source>
        <dbReference type="EMBL" id="KAJ6443841.1"/>
    </source>
</evidence>
<dbReference type="AlphaFoldDB" id="A0AB34FYX9"/>
<proteinExistence type="predicted"/>
<sequence length="386" mass="41981">MSCYDAFDESHGLKSVSHSLSNTKFIASQFLLSYEPSSPECVDPNGELFATLLCAVNTGLEMAESPRGREAFANLGCAVVASRARAGQSAGSTTTDVNASNMNWHVNNFLSAVRARCPALVVGSSKLVSPDQLAATDRMPWWTGSFAAFNPKAAGVITFNESRVDDMVAVFKAYADAPARSSAAKQLGQRWRGFLFVFACATLHELAHLFLGYLSKGERPDTPDDITHLTYGDGRDARGNRIPGGESGRWVENNLYGGAVEFYADEKQGSSQPGVPHLLDAQAVAYKVDPDVIDRFLMHPKTNCDGAFVFPLPKLQPGITRDERRRRRLRTIGAMAGGLPAQYAVPSQSGLRAMAAARNFPEYSVRLDELRKKAANPRLPLHVVRV</sequence>